<evidence type="ECO:0000313" key="1">
    <source>
        <dbReference type="EMBL" id="GAD05119.1"/>
    </source>
</evidence>
<comment type="caution">
    <text evidence="1">The sequence shown here is derived from an EMBL/GenBank/DDBJ whole genome shotgun (WGS) entry which is preliminary data.</text>
</comment>
<dbReference type="Proteomes" id="UP000018031">
    <property type="component" value="Unassembled WGS sequence"/>
</dbReference>
<dbReference type="AlphaFoldDB" id="T1DS40"/>
<sequence length="65" mass="7615">MSTPAYRLLFSAFLAIFFTSQNPLFIGILRESNSLLREIFFSPVLAKFFSGENFRSLLREFYVPR</sequence>
<evidence type="ECO:0000313" key="2">
    <source>
        <dbReference type="Proteomes" id="UP000018031"/>
    </source>
</evidence>
<organism evidence="1 2">
    <name type="scientific">Porphyromonas crevioricanis JCM 15906</name>
    <dbReference type="NCBI Taxonomy" id="1305617"/>
    <lineage>
        <taxon>Bacteria</taxon>
        <taxon>Pseudomonadati</taxon>
        <taxon>Bacteroidota</taxon>
        <taxon>Bacteroidia</taxon>
        <taxon>Bacteroidales</taxon>
        <taxon>Porphyromonadaceae</taxon>
        <taxon>Porphyromonas</taxon>
    </lineage>
</organism>
<proteinExistence type="predicted"/>
<gene>
    <name evidence="1" type="ORF">PORCRE_817</name>
</gene>
<reference evidence="2" key="1">
    <citation type="journal article" date="2013" name="Genome">
        <title>Draft Genome Sequences of Porphyromonas crevioricanis JCM 15906T and Porphyromonas cansulci JCM 13913T Isolated from a Canine Oral Cavity.</title>
        <authorList>
            <person name="Sakamoto M."/>
            <person name="Tanaka N."/>
            <person name="Shiwa Y."/>
            <person name="Yoshikawa H."/>
            <person name="Ohkuma M."/>
        </authorList>
    </citation>
    <scope>NUCLEOTIDE SEQUENCE [LARGE SCALE GENOMIC DNA]</scope>
    <source>
        <strain evidence="2">JCM 15906</strain>
    </source>
</reference>
<protein>
    <submittedName>
        <fullName evidence="1">Uncharacterized protein</fullName>
    </submittedName>
</protein>
<reference evidence="1 2" key="2">
    <citation type="journal article" date="2013" name="Genome Announc.">
        <title>Draft Genome Sequences of Porphyromonas crevioricanis JCM 15906T and Porphyromonas cansulci JCM 13913T Isolated from a Canine Oral Cavity.</title>
        <authorList>
            <person name="Sakamoto M."/>
            <person name="Tanaka N."/>
            <person name="Shiwa Y."/>
            <person name="Yoshikawa H."/>
            <person name="Ohkuma M."/>
        </authorList>
    </citation>
    <scope>NUCLEOTIDE SEQUENCE [LARGE SCALE GENOMIC DNA]</scope>
    <source>
        <strain evidence="1 2">JCM 15906</strain>
    </source>
</reference>
<dbReference type="EMBL" id="BAOU01000020">
    <property type="protein sequence ID" value="GAD05119.1"/>
    <property type="molecule type" value="Genomic_DNA"/>
</dbReference>
<accession>T1DS40</accession>
<name>T1DS40_9PORP</name>